<dbReference type="GO" id="GO:0007218">
    <property type="term" value="P:neuropeptide signaling pathway"/>
    <property type="evidence" value="ECO:0007669"/>
    <property type="project" value="TreeGrafter"/>
</dbReference>
<dbReference type="PANTHER" id="PTHR24230:SF0">
    <property type="entry name" value="G-PROTEIN COUPLED RECEPTORS FAMILY 1 PROFILE DOMAIN-CONTAINING PROTEIN"/>
    <property type="match status" value="1"/>
</dbReference>
<evidence type="ECO:0000313" key="12">
    <source>
        <dbReference type="Proteomes" id="UP000735302"/>
    </source>
</evidence>
<dbReference type="PROSITE" id="PS50262">
    <property type="entry name" value="G_PROTEIN_RECEP_F1_2"/>
    <property type="match status" value="1"/>
</dbReference>
<dbReference type="InterPro" id="IPR019427">
    <property type="entry name" value="7TM_GPCR_serpentine_rcpt_Srw"/>
</dbReference>
<proteinExistence type="predicted"/>
<dbReference type="GO" id="GO:0008528">
    <property type="term" value="F:G protein-coupled peptide receptor activity"/>
    <property type="evidence" value="ECO:0007669"/>
    <property type="project" value="InterPro"/>
</dbReference>
<keyword evidence="5" id="KW-0297">G-protein coupled receptor</keyword>
<evidence type="ECO:0000256" key="5">
    <source>
        <dbReference type="ARBA" id="ARBA00023040"/>
    </source>
</evidence>
<dbReference type="Proteomes" id="UP000735302">
    <property type="component" value="Unassembled WGS sequence"/>
</dbReference>
<keyword evidence="8" id="KW-0807">Transducer</keyword>
<comment type="caution">
    <text evidence="11">The sequence shown here is derived from an EMBL/GenBank/DDBJ whole genome shotgun (WGS) entry which is preliminary data.</text>
</comment>
<keyword evidence="3 9" id="KW-0812">Transmembrane</keyword>
<dbReference type="InterPro" id="IPR017452">
    <property type="entry name" value="GPCR_Rhodpsn_7TM"/>
</dbReference>
<comment type="subcellular location">
    <subcellularLocation>
        <location evidence="1">Cell membrane</location>
        <topology evidence="1">Multi-pass membrane protein</topology>
    </subcellularLocation>
</comment>
<dbReference type="EMBL" id="BLXT01002730">
    <property type="protein sequence ID" value="GFN97028.1"/>
    <property type="molecule type" value="Genomic_DNA"/>
</dbReference>
<feature type="transmembrane region" description="Helical" evidence="9">
    <location>
        <begin position="282"/>
        <end position="302"/>
    </location>
</feature>
<keyword evidence="12" id="KW-1185">Reference proteome</keyword>
<dbReference type="PRINTS" id="PR00237">
    <property type="entry name" value="GPCRRHODOPSN"/>
</dbReference>
<keyword evidence="4 9" id="KW-1133">Transmembrane helix</keyword>
<dbReference type="GO" id="GO:0005886">
    <property type="term" value="C:plasma membrane"/>
    <property type="evidence" value="ECO:0007669"/>
    <property type="project" value="UniProtKB-SubCell"/>
</dbReference>
<dbReference type="Pfam" id="PF10324">
    <property type="entry name" value="7TM_GPCR_Srw"/>
    <property type="match status" value="1"/>
</dbReference>
<feature type="transmembrane region" description="Helical" evidence="9">
    <location>
        <begin position="322"/>
        <end position="344"/>
    </location>
</feature>
<keyword evidence="6 9" id="KW-0472">Membrane</keyword>
<dbReference type="AlphaFoldDB" id="A0AAV3ZT15"/>
<protein>
    <submittedName>
        <fullName evidence="11">Chemosensory receptor a</fullName>
    </submittedName>
</protein>
<feature type="transmembrane region" description="Helical" evidence="9">
    <location>
        <begin position="52"/>
        <end position="76"/>
    </location>
</feature>
<evidence type="ECO:0000259" key="10">
    <source>
        <dbReference type="PROSITE" id="PS50262"/>
    </source>
</evidence>
<evidence type="ECO:0000256" key="6">
    <source>
        <dbReference type="ARBA" id="ARBA00023136"/>
    </source>
</evidence>
<organism evidence="11 12">
    <name type="scientific">Plakobranchus ocellatus</name>
    <dbReference type="NCBI Taxonomy" id="259542"/>
    <lineage>
        <taxon>Eukaryota</taxon>
        <taxon>Metazoa</taxon>
        <taxon>Spiralia</taxon>
        <taxon>Lophotrochozoa</taxon>
        <taxon>Mollusca</taxon>
        <taxon>Gastropoda</taxon>
        <taxon>Heterobranchia</taxon>
        <taxon>Euthyneura</taxon>
        <taxon>Panpulmonata</taxon>
        <taxon>Sacoglossa</taxon>
        <taxon>Placobranchoidea</taxon>
        <taxon>Plakobranchidae</taxon>
        <taxon>Plakobranchus</taxon>
    </lineage>
</organism>
<feature type="domain" description="G-protein coupled receptors family 1 profile" evidence="10">
    <location>
        <begin position="64"/>
        <end position="341"/>
    </location>
</feature>
<dbReference type="Gene3D" id="1.20.1070.10">
    <property type="entry name" value="Rhodopsin 7-helix transmembrane proteins"/>
    <property type="match status" value="1"/>
</dbReference>
<evidence type="ECO:0000256" key="2">
    <source>
        <dbReference type="ARBA" id="ARBA00022475"/>
    </source>
</evidence>
<dbReference type="PANTHER" id="PTHR24230">
    <property type="entry name" value="G-PROTEIN COUPLED RECEPTOR"/>
    <property type="match status" value="1"/>
</dbReference>
<keyword evidence="2" id="KW-1003">Cell membrane</keyword>
<accession>A0AAV3ZT15</accession>
<feature type="transmembrane region" description="Helical" evidence="9">
    <location>
        <begin position="226"/>
        <end position="250"/>
    </location>
</feature>
<sequence length="359" mass="41028">MDAAVNALPSSDRLVDSPTTMNASVAIERDMKWISVMRPILSEEDFFTFMSLIIYAFLFLALIGIVSNLLVIITCTKIGFSETINMSYLTLGISDLLASVIRFYVSILILLDITNMKLHFDPFTVTTVIGFLPGQGFEKTSAFITAFIALERCLCVQFPLHVKRIVTKKKTIFSNVMIYIFAFGPSNLIHIAYRFKWVFNETQNRTILVIDPLETQLRYILSRALYAYYGTALHFTSLVVVWICTVYLVLGLKRKAVTRKEHFKTSFIKEDKLKDIRVIKTVFLLAVTYLACSIPSAITLLVPQFVQEFESTRALARINRVSLMISNLMMQVNSCTNFFILLYMGSKFRQAFMRLFGKQ</sequence>
<evidence type="ECO:0000256" key="3">
    <source>
        <dbReference type="ARBA" id="ARBA00022692"/>
    </source>
</evidence>
<name>A0AAV3ZT15_9GAST</name>
<gene>
    <name evidence="11" type="ORF">PoB_002353400</name>
</gene>
<evidence type="ECO:0000313" key="11">
    <source>
        <dbReference type="EMBL" id="GFN97028.1"/>
    </source>
</evidence>
<feature type="transmembrane region" description="Helical" evidence="9">
    <location>
        <begin position="88"/>
        <end position="111"/>
    </location>
</feature>
<evidence type="ECO:0000256" key="1">
    <source>
        <dbReference type="ARBA" id="ARBA00004651"/>
    </source>
</evidence>
<feature type="transmembrane region" description="Helical" evidence="9">
    <location>
        <begin position="172"/>
        <end position="193"/>
    </location>
</feature>
<keyword evidence="7 11" id="KW-0675">Receptor</keyword>
<evidence type="ECO:0000256" key="9">
    <source>
        <dbReference type="SAM" id="Phobius"/>
    </source>
</evidence>
<evidence type="ECO:0000256" key="7">
    <source>
        <dbReference type="ARBA" id="ARBA00023170"/>
    </source>
</evidence>
<dbReference type="InterPro" id="IPR000276">
    <property type="entry name" value="GPCR_Rhodpsn"/>
</dbReference>
<reference evidence="11 12" key="1">
    <citation type="journal article" date="2021" name="Elife">
        <title>Chloroplast acquisition without the gene transfer in kleptoplastic sea slugs, Plakobranchus ocellatus.</title>
        <authorList>
            <person name="Maeda T."/>
            <person name="Takahashi S."/>
            <person name="Yoshida T."/>
            <person name="Shimamura S."/>
            <person name="Takaki Y."/>
            <person name="Nagai Y."/>
            <person name="Toyoda A."/>
            <person name="Suzuki Y."/>
            <person name="Arimoto A."/>
            <person name="Ishii H."/>
            <person name="Satoh N."/>
            <person name="Nishiyama T."/>
            <person name="Hasebe M."/>
            <person name="Maruyama T."/>
            <person name="Minagawa J."/>
            <person name="Obokata J."/>
            <person name="Shigenobu S."/>
        </authorList>
    </citation>
    <scope>NUCLEOTIDE SEQUENCE [LARGE SCALE GENOMIC DNA]</scope>
</reference>
<evidence type="ECO:0000256" key="4">
    <source>
        <dbReference type="ARBA" id="ARBA00022989"/>
    </source>
</evidence>
<evidence type="ECO:0000256" key="8">
    <source>
        <dbReference type="ARBA" id="ARBA00023224"/>
    </source>
</evidence>
<dbReference type="SUPFAM" id="SSF81321">
    <property type="entry name" value="Family A G protein-coupled receptor-like"/>
    <property type="match status" value="1"/>
</dbReference>